<dbReference type="WBParaSite" id="PSAMB.scaffold106size78906.g2130.t1">
    <property type="protein sequence ID" value="PSAMB.scaffold106size78906.g2130.t1"/>
    <property type="gene ID" value="PSAMB.scaffold106size78906.g2130"/>
</dbReference>
<dbReference type="GO" id="GO:0005876">
    <property type="term" value="C:spindle microtubule"/>
    <property type="evidence" value="ECO:0007669"/>
    <property type="project" value="TreeGrafter"/>
</dbReference>
<keyword evidence="4" id="KW-1185">Reference proteome</keyword>
<sequence length="257" mass="28789">MEVESILQQTLEDSKDTLRLLNLTTRYYEGDTTAKDTLSGAIEEFSSTLTALNDATKSYAIVDACSRLRAFLKSRGVGLPDDVQLQKTAPKAADEKPSTTRDCLDIDAAKENTRSATVNNYDDDGNAVVGNSDSERAIEPLSAEEFEAVPKYMRGRMMAGEVNAVVEKMDHLLREKRNLMQANFRRLSKTDKDRVIAWREQDTSDSAGQLFCVEKELKMTLAPKEASQLRAVIPILRHCRRIVELRGKGLIRFAVVR</sequence>
<dbReference type="GO" id="GO:0007059">
    <property type="term" value="P:chromosome segregation"/>
    <property type="evidence" value="ECO:0007669"/>
    <property type="project" value="InterPro"/>
</dbReference>
<evidence type="ECO:0000256" key="3">
    <source>
        <dbReference type="ARBA" id="ARBA00047202"/>
    </source>
</evidence>
<evidence type="ECO:0000313" key="4">
    <source>
        <dbReference type="Proteomes" id="UP000887566"/>
    </source>
</evidence>
<evidence type="ECO:0000256" key="1">
    <source>
        <dbReference type="ARBA" id="ARBA00006836"/>
    </source>
</evidence>
<comment type="similarity">
    <text evidence="1">Belongs to the SKA1 family.</text>
</comment>
<dbReference type="GO" id="GO:0008017">
    <property type="term" value="F:microtubule binding"/>
    <property type="evidence" value="ECO:0007669"/>
    <property type="project" value="InterPro"/>
</dbReference>
<dbReference type="GO" id="GO:0000940">
    <property type="term" value="C:outer kinetochore"/>
    <property type="evidence" value="ECO:0007669"/>
    <property type="project" value="TreeGrafter"/>
</dbReference>
<proteinExistence type="inferred from homology"/>
<accession>A0A914UK01</accession>
<protein>
    <recommendedName>
        <fullName evidence="2">SKA complex subunit 1</fullName>
    </recommendedName>
    <alternativeName>
        <fullName evidence="3">Spindle and kinetochore-associated protein 1</fullName>
    </alternativeName>
</protein>
<organism evidence="4 5">
    <name type="scientific">Plectus sambesii</name>
    <dbReference type="NCBI Taxonomy" id="2011161"/>
    <lineage>
        <taxon>Eukaryota</taxon>
        <taxon>Metazoa</taxon>
        <taxon>Ecdysozoa</taxon>
        <taxon>Nematoda</taxon>
        <taxon>Chromadorea</taxon>
        <taxon>Plectida</taxon>
        <taxon>Plectina</taxon>
        <taxon>Plectoidea</taxon>
        <taxon>Plectidae</taxon>
        <taxon>Plectus</taxon>
    </lineage>
</organism>
<dbReference type="Gene3D" id="1.10.10.1890">
    <property type="entry name" value="Ska1 microtubule binding domain-like"/>
    <property type="match status" value="1"/>
</dbReference>
<dbReference type="PANTHER" id="PTHR28573">
    <property type="entry name" value="SPINDLE AND KINETOCHORE-ASSOCIATED PROTEIN 1"/>
    <property type="match status" value="1"/>
</dbReference>
<dbReference type="GO" id="GO:0000278">
    <property type="term" value="P:mitotic cell cycle"/>
    <property type="evidence" value="ECO:0007669"/>
    <property type="project" value="TreeGrafter"/>
</dbReference>
<dbReference type="AlphaFoldDB" id="A0A914UK01"/>
<dbReference type="Proteomes" id="UP000887566">
    <property type="component" value="Unplaced"/>
</dbReference>
<evidence type="ECO:0000256" key="2">
    <source>
        <dbReference type="ARBA" id="ARBA00047182"/>
    </source>
</evidence>
<reference evidence="5" key="1">
    <citation type="submission" date="2022-11" db="UniProtKB">
        <authorList>
            <consortium name="WormBaseParasite"/>
        </authorList>
    </citation>
    <scope>IDENTIFICATION</scope>
</reference>
<dbReference type="PANTHER" id="PTHR28573:SF1">
    <property type="entry name" value="SPINDLE AND KINETOCHORE-ASSOCIATED PROTEIN 1"/>
    <property type="match status" value="1"/>
</dbReference>
<dbReference type="GO" id="GO:0031110">
    <property type="term" value="P:regulation of microtubule polymerization or depolymerization"/>
    <property type="evidence" value="ECO:0007669"/>
    <property type="project" value="TreeGrafter"/>
</dbReference>
<dbReference type="GO" id="GO:0072686">
    <property type="term" value="C:mitotic spindle"/>
    <property type="evidence" value="ECO:0007669"/>
    <property type="project" value="TreeGrafter"/>
</dbReference>
<dbReference type="InterPro" id="IPR009829">
    <property type="entry name" value="SKA1"/>
</dbReference>
<evidence type="ECO:0000313" key="5">
    <source>
        <dbReference type="WBParaSite" id="PSAMB.scaffold106size78906.g2130.t1"/>
    </source>
</evidence>
<dbReference type="GO" id="GO:0051301">
    <property type="term" value="P:cell division"/>
    <property type="evidence" value="ECO:0007669"/>
    <property type="project" value="InterPro"/>
</dbReference>
<name>A0A914UK01_9BILA</name>
<dbReference type="Pfam" id="PF07160">
    <property type="entry name" value="SKA1"/>
    <property type="match status" value="1"/>
</dbReference>
<dbReference type="InterPro" id="IPR042031">
    <property type="entry name" value="SKA1_MBD_sf"/>
</dbReference>